<dbReference type="InterPro" id="IPR000571">
    <property type="entry name" value="Znf_CCCH"/>
</dbReference>
<gene>
    <name evidence="7" type="primary">046R</name>
    <name evidence="7" type="ORF">IIV31_046R</name>
</gene>
<dbReference type="EMBL" id="HF920637">
    <property type="protein sequence ID" value="CCV02418.1"/>
    <property type="molecule type" value="Genomic_DNA"/>
</dbReference>
<dbReference type="RefSeq" id="YP_009046660.1">
    <property type="nucleotide sequence ID" value="NC_024451.1"/>
</dbReference>
<dbReference type="GO" id="GO:0008270">
    <property type="term" value="F:zinc ion binding"/>
    <property type="evidence" value="ECO:0007669"/>
    <property type="project" value="UniProtKB-KW"/>
</dbReference>
<dbReference type="PROSITE" id="PS50103">
    <property type="entry name" value="ZF_C3H1"/>
    <property type="match status" value="1"/>
</dbReference>
<protein>
    <recommendedName>
        <fullName evidence="6">C3H1-type domain-containing protein</fullName>
    </recommendedName>
</protein>
<feature type="domain" description="C3H1-type" evidence="6">
    <location>
        <begin position="92"/>
        <end position="116"/>
    </location>
</feature>
<dbReference type="Pfam" id="PF14608">
    <property type="entry name" value="zf-CCCH_2"/>
    <property type="match status" value="2"/>
</dbReference>
<feature type="compositionally biased region" description="Basic and acidic residues" evidence="5">
    <location>
        <begin position="69"/>
        <end position="79"/>
    </location>
</feature>
<evidence type="ECO:0000256" key="5">
    <source>
        <dbReference type="SAM" id="MobiDB-lite"/>
    </source>
</evidence>
<feature type="region of interest" description="Disordered" evidence="5">
    <location>
        <begin position="69"/>
        <end position="91"/>
    </location>
</feature>
<dbReference type="GeneID" id="19738630"/>
<accession>A0A068QKQ7</accession>
<evidence type="ECO:0000256" key="3">
    <source>
        <dbReference type="ARBA" id="ARBA00022833"/>
    </source>
</evidence>
<name>A0A068QKQ7_9VIRU</name>
<keyword evidence="8" id="KW-1185">Reference proteome</keyword>
<evidence type="ECO:0000256" key="4">
    <source>
        <dbReference type="PROSITE-ProRule" id="PRU00723"/>
    </source>
</evidence>
<evidence type="ECO:0000313" key="8">
    <source>
        <dbReference type="Proteomes" id="UP000114278"/>
    </source>
</evidence>
<evidence type="ECO:0000259" key="6">
    <source>
        <dbReference type="PROSITE" id="PS50103"/>
    </source>
</evidence>
<keyword evidence="2 4" id="KW-0863">Zinc-finger</keyword>
<dbReference type="SUPFAM" id="SSF90229">
    <property type="entry name" value="CCCH zinc finger"/>
    <property type="match status" value="1"/>
</dbReference>
<organism evidence="7 8">
    <name type="scientific">Armadillidium vulgare iridescent virus</name>
    <dbReference type="NCBI Taxonomy" id="72201"/>
    <lineage>
        <taxon>Viruses</taxon>
        <taxon>Varidnaviria</taxon>
        <taxon>Bamfordvirae</taxon>
        <taxon>Nucleocytoviricota</taxon>
        <taxon>Megaviricetes</taxon>
        <taxon>Pimascovirales</taxon>
        <taxon>Pimascovirales incertae sedis</taxon>
        <taxon>Iridoviridae</taxon>
        <taxon>Betairidovirinae</taxon>
        <taxon>Iridovirus</taxon>
        <taxon>Iridovirus armadillidium1</taxon>
        <taxon>Invertebrate iridescent virus 31</taxon>
    </lineage>
</organism>
<dbReference type="Gene3D" id="4.10.1000.10">
    <property type="entry name" value="Zinc finger, CCCH-type"/>
    <property type="match status" value="1"/>
</dbReference>
<keyword evidence="1 4" id="KW-0479">Metal-binding</keyword>
<proteinExistence type="predicted"/>
<evidence type="ECO:0000256" key="2">
    <source>
        <dbReference type="ARBA" id="ARBA00022771"/>
    </source>
</evidence>
<dbReference type="InterPro" id="IPR036855">
    <property type="entry name" value="Znf_CCCH_sf"/>
</dbReference>
<dbReference type="Proteomes" id="UP000114278">
    <property type="component" value="Segment"/>
</dbReference>
<evidence type="ECO:0000313" key="7">
    <source>
        <dbReference type="EMBL" id="CCV02418.1"/>
    </source>
</evidence>
<feature type="zinc finger region" description="C3H1-type" evidence="4">
    <location>
        <begin position="92"/>
        <end position="116"/>
    </location>
</feature>
<dbReference type="OrthoDB" id="36560at10239"/>
<evidence type="ECO:0000256" key="1">
    <source>
        <dbReference type="ARBA" id="ARBA00022723"/>
    </source>
</evidence>
<keyword evidence="3 4" id="KW-0862">Zinc</keyword>
<reference evidence="7 8" key="1">
    <citation type="journal article" date="2014" name="J. Gen. Virol.">
        <title>Genome sequence of a crustacean iridovirus, IIV31, isolated from the pill bug, Armadillidium vulgare.</title>
        <authorList>
            <person name="Piegu B."/>
            <person name="Guizard S."/>
            <person name="Yeping T."/>
            <person name="Cruaud C."/>
            <person name="Asgari S."/>
            <person name="Bideshi D.K."/>
            <person name="Federici B.A."/>
            <person name="Bigot Y."/>
        </authorList>
    </citation>
    <scope>NUCLEOTIDE SEQUENCE [LARGE SCALE GENOMIC DNA]</scope>
</reference>
<dbReference type="KEGG" id="vg:19738630"/>
<sequence length="241" mass="27548">MVIKKRTKYTPMALSSVFGVSTLPKTPSPKREREGAEPEAVIKKNRQCKYGAECKLGQRCVFLHPGEKFERPERPERPENTGVERQGPKEHRKTRMCKYLKRCGKGENCPFAHKEEDLYVRECRFGYKCKKTGTGDPEIDTCTFKHPPAPVAIVEEVKEENFELTTESFPSVGGFDTEVPVPSIDFSCLQDEDFHEKRAIEMMKRSEEQGIVTLKGTIEEIVDMFETDVSGDVIQYNFVLN</sequence>